<dbReference type="SUPFAM" id="SSF57667">
    <property type="entry name" value="beta-beta-alpha zinc fingers"/>
    <property type="match status" value="2"/>
</dbReference>
<evidence type="ECO:0000259" key="11">
    <source>
        <dbReference type="PROSITE" id="PS50157"/>
    </source>
</evidence>
<dbReference type="InterPro" id="IPR037660">
    <property type="entry name" value="CCDC51"/>
</dbReference>
<dbReference type="PROSITE" id="PS00028">
    <property type="entry name" value="ZINC_FINGER_C2H2_1"/>
    <property type="match status" value="5"/>
</dbReference>
<feature type="domain" description="C2H2-type" evidence="11">
    <location>
        <begin position="659"/>
        <end position="686"/>
    </location>
</feature>
<evidence type="ECO:0000256" key="7">
    <source>
        <dbReference type="ARBA" id="ARBA00023242"/>
    </source>
</evidence>
<dbReference type="SUPFAM" id="SSF57716">
    <property type="entry name" value="Glucocorticoid receptor-like (DNA-binding domain)"/>
    <property type="match status" value="2"/>
</dbReference>
<keyword evidence="6 9" id="KW-0238">DNA-binding</keyword>
<keyword evidence="3" id="KW-0677">Repeat</keyword>
<feature type="domain" description="THAP-type" evidence="12">
    <location>
        <begin position="131"/>
        <end position="223"/>
    </location>
</feature>
<protein>
    <submittedName>
        <fullName evidence="13">Uncharacterized protein</fullName>
    </submittedName>
</protein>
<dbReference type="EMBL" id="WNYA01001174">
    <property type="protein sequence ID" value="KAG8546245.1"/>
    <property type="molecule type" value="Genomic_DNA"/>
</dbReference>
<dbReference type="Gene3D" id="3.30.160.60">
    <property type="entry name" value="Classic Zinc Finger"/>
    <property type="match status" value="4"/>
</dbReference>
<evidence type="ECO:0000313" key="14">
    <source>
        <dbReference type="Proteomes" id="UP000824782"/>
    </source>
</evidence>
<evidence type="ECO:0000256" key="1">
    <source>
        <dbReference type="ARBA" id="ARBA00004123"/>
    </source>
</evidence>
<evidence type="ECO:0000259" key="12">
    <source>
        <dbReference type="PROSITE" id="PS50950"/>
    </source>
</evidence>
<proteinExistence type="predicted"/>
<dbReference type="SMART" id="SM00980">
    <property type="entry name" value="THAP"/>
    <property type="match status" value="2"/>
</dbReference>
<dbReference type="PROSITE" id="PS50950">
    <property type="entry name" value="ZF_THAP"/>
    <property type="match status" value="2"/>
</dbReference>
<keyword evidence="7" id="KW-0539">Nucleus</keyword>
<organism evidence="13 14">
    <name type="scientific">Engystomops pustulosus</name>
    <name type="common">Tungara frog</name>
    <name type="synonym">Physalaemus pustulosus</name>
    <dbReference type="NCBI Taxonomy" id="76066"/>
    <lineage>
        <taxon>Eukaryota</taxon>
        <taxon>Metazoa</taxon>
        <taxon>Chordata</taxon>
        <taxon>Craniata</taxon>
        <taxon>Vertebrata</taxon>
        <taxon>Euteleostomi</taxon>
        <taxon>Amphibia</taxon>
        <taxon>Batrachia</taxon>
        <taxon>Anura</taxon>
        <taxon>Neobatrachia</taxon>
        <taxon>Hyloidea</taxon>
        <taxon>Leptodactylidae</taxon>
        <taxon>Leiuperinae</taxon>
        <taxon>Engystomops</taxon>
    </lineage>
</organism>
<dbReference type="GO" id="GO:0003677">
    <property type="term" value="F:DNA binding"/>
    <property type="evidence" value="ECO:0007669"/>
    <property type="project" value="UniProtKB-UniRule"/>
</dbReference>
<gene>
    <name evidence="13" type="ORF">GDO81_019408</name>
</gene>
<comment type="subcellular location">
    <subcellularLocation>
        <location evidence="1">Nucleus</location>
    </subcellularLocation>
</comment>
<keyword evidence="14" id="KW-1185">Reference proteome</keyword>
<feature type="compositionally biased region" description="Basic and acidic residues" evidence="10">
    <location>
        <begin position="559"/>
        <end position="571"/>
    </location>
</feature>
<evidence type="ECO:0000256" key="9">
    <source>
        <dbReference type="PROSITE-ProRule" id="PRU00309"/>
    </source>
</evidence>
<feature type="domain" description="THAP-type" evidence="12">
    <location>
        <begin position="1"/>
        <end position="94"/>
    </location>
</feature>
<dbReference type="InterPro" id="IPR006612">
    <property type="entry name" value="THAP_Znf"/>
</dbReference>
<comment type="caution">
    <text evidence="13">The sequence shown here is derived from an EMBL/GenBank/DDBJ whole genome shotgun (WGS) entry which is preliminary data.</text>
</comment>
<dbReference type="GO" id="GO:0005634">
    <property type="term" value="C:nucleus"/>
    <property type="evidence" value="ECO:0007669"/>
    <property type="project" value="UniProtKB-SubCell"/>
</dbReference>
<evidence type="ECO:0000313" key="13">
    <source>
        <dbReference type="EMBL" id="KAG8546244.1"/>
    </source>
</evidence>
<sequence length="738" mass="84782">MPSCIVNHCVSKSGKKASSEDIMLHKFPSDIEKIILWLLQTGQEFSDIYAMADKIYNGRKQNRFALCSLHFEKDAYALTSSSRVLKKDALPTLFPHVPEGESVIEESLKKDRHRNRKRPLELTTTKKVEEIPKCIVNGCVHNSGWKYSTPGVTMHMFPKDLNAIKTWLHHTNQEYGDLDLFAQEILERRTGVVRLCSAHFAPECYSLVGSQKVLLDNAVPTIFLERDKTPNQMAPMITPLVPPLVTPMHPNVYLPLNMCTTALPLVSNISPLLTQLIIPSLVMTQNNNVAPTNLGVNVGTTVVDPPAIDFGKCPPPTSLPVFHNVMSETVEPEKNVSVEPRKVQHDHNYKAPGANMYPGLDQSFRKTDHVTKDGFGSYIERSHSESELFSMLHYLTSIFQKNKNKDVRTSRILNQALRIISLIAGEEWIIVKKNSTHTGVQQLNGEFSVKCGDMAIFFTMDEWSYIDKHKEDYKDLFIDNIPMDHTRDPPEHWDSDHIMEQMFKVVKVEEIEPVPEENGGVEMKEEKMEEEFDEEDEDDFEEEDLQQLKEPQSSDWEPESERESEEGKESSAEEPPITYDCDCCAETFLDAEALEAHKATHEETCPDCDEVLRNKSELIKHRAENHATKRFACTICGIEYNYKSQFVIHQRAHTKEKPFHCNHCGKKFGHRCSLLVHQRRHTDGKTYKCSECERTFDKSCELTKHEKVHDPRRQYQCKTCQMTFIHRRALKKHKWGSR</sequence>
<feature type="domain" description="C2H2-type" evidence="11">
    <location>
        <begin position="631"/>
        <end position="658"/>
    </location>
</feature>
<evidence type="ECO:0000256" key="5">
    <source>
        <dbReference type="ARBA" id="ARBA00022833"/>
    </source>
</evidence>
<dbReference type="PANTHER" id="PTHR28624">
    <property type="entry name" value="COILED-COIL DOMAIN-CONTAINING PROTEIN 51"/>
    <property type="match status" value="1"/>
</dbReference>
<dbReference type="InterPro" id="IPR036236">
    <property type="entry name" value="Znf_C2H2_sf"/>
</dbReference>
<evidence type="ECO:0000256" key="6">
    <source>
        <dbReference type="ARBA" id="ARBA00023125"/>
    </source>
</evidence>
<keyword evidence="4 8" id="KW-0863">Zinc-finger</keyword>
<accession>A0AAV6Z9V8</accession>
<dbReference type="SMART" id="SM00355">
    <property type="entry name" value="ZnF_C2H2"/>
    <property type="match status" value="6"/>
</dbReference>
<dbReference type="Pfam" id="PF00096">
    <property type="entry name" value="zf-C2H2"/>
    <property type="match status" value="3"/>
</dbReference>
<keyword evidence="2" id="KW-0479">Metal-binding</keyword>
<dbReference type="Proteomes" id="UP000824782">
    <property type="component" value="Unassembled WGS sequence"/>
</dbReference>
<evidence type="ECO:0000256" key="8">
    <source>
        <dbReference type="PROSITE-ProRule" id="PRU00042"/>
    </source>
</evidence>
<dbReference type="GO" id="GO:0008270">
    <property type="term" value="F:zinc ion binding"/>
    <property type="evidence" value="ECO:0007669"/>
    <property type="project" value="UniProtKB-KW"/>
</dbReference>
<dbReference type="PROSITE" id="PS50157">
    <property type="entry name" value="ZINC_FINGER_C2H2_2"/>
    <property type="match status" value="5"/>
</dbReference>
<feature type="compositionally biased region" description="Acidic residues" evidence="10">
    <location>
        <begin position="528"/>
        <end position="545"/>
    </location>
</feature>
<dbReference type="PANTHER" id="PTHR28624:SF1">
    <property type="entry name" value="MITOCHONDRIAL POTASSIUM CHANNEL"/>
    <property type="match status" value="1"/>
</dbReference>
<keyword evidence="5" id="KW-0862">Zinc</keyword>
<dbReference type="InterPro" id="IPR013087">
    <property type="entry name" value="Znf_C2H2_type"/>
</dbReference>
<dbReference type="AlphaFoldDB" id="A0AAV6Z9V8"/>
<feature type="domain" description="C2H2-type" evidence="11">
    <location>
        <begin position="687"/>
        <end position="714"/>
    </location>
</feature>
<feature type="region of interest" description="Disordered" evidence="10">
    <location>
        <begin position="510"/>
        <end position="575"/>
    </location>
</feature>
<feature type="domain" description="C2H2-type" evidence="11">
    <location>
        <begin position="603"/>
        <end position="631"/>
    </location>
</feature>
<feature type="domain" description="C2H2-type" evidence="11">
    <location>
        <begin position="579"/>
        <end position="606"/>
    </location>
</feature>
<evidence type="ECO:0000256" key="2">
    <source>
        <dbReference type="ARBA" id="ARBA00022723"/>
    </source>
</evidence>
<evidence type="ECO:0000256" key="4">
    <source>
        <dbReference type="ARBA" id="ARBA00022771"/>
    </source>
</evidence>
<reference evidence="13" key="1">
    <citation type="thesis" date="2020" institute="ProQuest LLC" country="789 East Eisenhower Parkway, Ann Arbor, MI, USA">
        <title>Comparative Genomics and Chromosome Evolution.</title>
        <authorList>
            <person name="Mudd A.B."/>
        </authorList>
    </citation>
    <scope>NUCLEOTIDE SEQUENCE</scope>
    <source>
        <strain evidence="13">237g6f4</strain>
        <tissue evidence="13">Blood</tissue>
    </source>
</reference>
<dbReference type="Pfam" id="PF05485">
    <property type="entry name" value="THAP"/>
    <property type="match status" value="2"/>
</dbReference>
<name>A0AAV6Z9V8_ENGPU</name>
<dbReference type="SMART" id="SM00692">
    <property type="entry name" value="DM3"/>
    <property type="match status" value="2"/>
</dbReference>
<dbReference type="FunFam" id="3.30.160.60:FF:000275">
    <property type="entry name" value="zinc finger protein 90 homolog"/>
    <property type="match status" value="1"/>
</dbReference>
<evidence type="ECO:0000256" key="10">
    <source>
        <dbReference type="SAM" id="MobiDB-lite"/>
    </source>
</evidence>
<evidence type="ECO:0000256" key="3">
    <source>
        <dbReference type="ARBA" id="ARBA00022737"/>
    </source>
</evidence>
<dbReference type="EMBL" id="WNYA01001174">
    <property type="protein sequence ID" value="KAG8546244.1"/>
    <property type="molecule type" value="Genomic_DNA"/>
</dbReference>